<protein>
    <submittedName>
        <fullName evidence="1">Uncharacterized protein</fullName>
    </submittedName>
</protein>
<evidence type="ECO:0000313" key="1">
    <source>
        <dbReference type="EMBL" id="KAJ3538065.1"/>
    </source>
</evidence>
<name>A0ACC1SES4_9APHY</name>
<comment type="caution">
    <text evidence="1">The sequence shown here is derived from an EMBL/GenBank/DDBJ whole genome shotgun (WGS) entry which is preliminary data.</text>
</comment>
<organism evidence="1 2">
    <name type="scientific">Phlebia brevispora</name>
    <dbReference type="NCBI Taxonomy" id="194682"/>
    <lineage>
        <taxon>Eukaryota</taxon>
        <taxon>Fungi</taxon>
        <taxon>Dikarya</taxon>
        <taxon>Basidiomycota</taxon>
        <taxon>Agaricomycotina</taxon>
        <taxon>Agaricomycetes</taxon>
        <taxon>Polyporales</taxon>
        <taxon>Meruliaceae</taxon>
        <taxon>Phlebia</taxon>
    </lineage>
</organism>
<dbReference type="EMBL" id="JANHOG010001378">
    <property type="protein sequence ID" value="KAJ3538065.1"/>
    <property type="molecule type" value="Genomic_DNA"/>
</dbReference>
<keyword evidence="2" id="KW-1185">Reference proteome</keyword>
<gene>
    <name evidence="1" type="ORF">NM688_g6574</name>
</gene>
<proteinExistence type="predicted"/>
<accession>A0ACC1SES4</accession>
<dbReference type="Proteomes" id="UP001148662">
    <property type="component" value="Unassembled WGS sequence"/>
</dbReference>
<sequence>MHVLPLPHPLILLPTGRITLPVQRSIGEALLTFVQEAEAQPVIAAVPVTANNTLNSWGTAARILRLIRPQARNPRQPYLLTLTGLSRVRIVDSAPDVSAETTSADALGGIIERRVEFPIQDGVPAMESVLKFKAAALRLLEQLARDSAQQAKRDGYNKVASMIEETSPLRAPWMADLMVANVNGEYADRLEYLSAVDVDDRLRRATALFVKQTSISEVSKRIAQSVDESLSKQQKEYFLRQQLAAIQRELQDLRRSPSIGGGLSTGDSGPGSPVSELDDESAEAEDMSEIKAKIEAMAKDSEERRMAVREWRRLKRIPQGSVEHGVIRNYVRRVPLARVPYSEAHLMSCGLAGMAHSDPMARIIHYDTLKHTGDSPRPCIP</sequence>
<reference evidence="1" key="1">
    <citation type="submission" date="2022-07" db="EMBL/GenBank/DDBJ databases">
        <title>Genome Sequence of Phlebia brevispora.</title>
        <authorList>
            <person name="Buettner E."/>
        </authorList>
    </citation>
    <scope>NUCLEOTIDE SEQUENCE</scope>
    <source>
        <strain evidence="1">MPL23</strain>
    </source>
</reference>
<evidence type="ECO:0000313" key="2">
    <source>
        <dbReference type="Proteomes" id="UP001148662"/>
    </source>
</evidence>